<feature type="domain" description="POTRA" evidence="10">
    <location>
        <begin position="97"/>
        <end position="177"/>
    </location>
</feature>
<dbReference type="PIRSF" id="PIRSF006076">
    <property type="entry name" value="OM_assembly_OMP85"/>
    <property type="match status" value="1"/>
</dbReference>
<evidence type="ECO:0000256" key="2">
    <source>
        <dbReference type="ARBA" id="ARBA00022452"/>
    </source>
</evidence>
<protein>
    <recommendedName>
        <fullName evidence="8 9">Outer membrane protein assembly factor BamA</fullName>
    </recommendedName>
</protein>
<feature type="domain" description="POTRA" evidence="10">
    <location>
        <begin position="352"/>
        <end position="426"/>
    </location>
</feature>
<reference evidence="12" key="1">
    <citation type="journal article" date="2019" name="Int. J. Syst. Evol. Microbiol.">
        <title>The Global Catalogue of Microorganisms (GCM) 10K type strain sequencing project: providing services to taxonomists for standard genome sequencing and annotation.</title>
        <authorList>
            <consortium name="The Broad Institute Genomics Platform"/>
            <consortium name="The Broad Institute Genome Sequencing Center for Infectious Disease"/>
            <person name="Wu L."/>
            <person name="Ma J."/>
        </authorList>
    </citation>
    <scope>NUCLEOTIDE SEQUENCE [LARGE SCALE GENOMIC DNA]</scope>
    <source>
        <strain evidence="12">JCM 32226</strain>
    </source>
</reference>
<keyword evidence="5 8" id="KW-0677">Repeat</keyword>
<dbReference type="Pfam" id="PF07244">
    <property type="entry name" value="POTRA"/>
    <property type="match status" value="4"/>
</dbReference>
<feature type="signal peptide" evidence="8">
    <location>
        <begin position="1"/>
        <end position="24"/>
    </location>
</feature>
<comment type="function">
    <text evidence="8">Part of the outer membrane protein assembly complex, which is involved in assembly and insertion of beta-barrel proteins into the outer membrane.</text>
</comment>
<evidence type="ECO:0000256" key="9">
    <source>
        <dbReference type="NCBIfam" id="TIGR03303"/>
    </source>
</evidence>
<feature type="chain" id="PRO_5044936819" description="Outer membrane protein assembly factor BamA" evidence="8">
    <location>
        <begin position="25"/>
        <end position="809"/>
    </location>
</feature>
<keyword evidence="4 8" id="KW-0732">Signal</keyword>
<feature type="domain" description="POTRA" evidence="10">
    <location>
        <begin position="180"/>
        <end position="268"/>
    </location>
</feature>
<proteinExistence type="inferred from homology"/>
<evidence type="ECO:0000313" key="12">
    <source>
        <dbReference type="Proteomes" id="UP001501321"/>
    </source>
</evidence>
<keyword evidence="12" id="KW-1185">Reference proteome</keyword>
<dbReference type="HAMAP" id="MF_01430">
    <property type="entry name" value="OM_assembly_BamA"/>
    <property type="match status" value="1"/>
</dbReference>
<feature type="domain" description="POTRA" evidence="10">
    <location>
        <begin position="271"/>
        <end position="349"/>
    </location>
</feature>
<dbReference type="Pfam" id="PF01103">
    <property type="entry name" value="Omp85"/>
    <property type="match status" value="1"/>
</dbReference>
<keyword evidence="2 8" id="KW-1134">Transmembrane beta strand</keyword>
<sequence length="809" mass="90435" precursor="true">MAVRKALAASCLLGVSLMAPCAHGASSSFVVKDIRVEGLQRVTLGAALLNLPIRVGDELDAAAQANAIKKLYATGNFEDIQLMRDGDALVVQVRERPTISSIEFAGNKDIKEEQLQQSLDSSGVRVGEALDRTVLRTLEQGLEDFYYGVGKYSAKIQAVVTPLPRNRVALKFNFIEGVSAKIQQINFVGNKVFSEERLLAQMSLRDEKPWWNFIADQKYQKQKLAGDLEALRSYYMDRGYLRFRVDSTQVAMTPDKKGIYITLNLKEGEQYKISAVKLRGDLIGRESELKALVPLQVGELYSAADVAHTEESLSKFLGRFGYAYPQVHTYPVINDETHEVELNINVEPGARIHVRRINISGNQVTRDEVVRREMRQMEGSWFSNEKVESSKSRLNRLGFFETVEVQPQRIPGHQDQVDLDVKVKEQPVGSISGGVGYGTESGVSFQFGLQQDNFLGTGNKVAFNFNMNDYSKTYDVSYTDPYFTMDGVSLGGRAYYTKFEAGNANLVDYNNETLGVSATFGYPINENNRLEYGLGFENNKLSQLKAYAQIRKFWSLYSGETDSQGRVVFNNINFTSSWTRNYLNKGMFPTAGNRQQFTGKVTIPGSDLQFYKLSFDNSNYLPLDQDHQWVIAGRFRMAYGNGYGSVDGYSQVLPFFENYYAGGSEWLRGFQSNTVGPKAIYLVNDQGQSGTIGTDQAVGGNAQAVASLEFIVPTPFAPESYRNQLRTSVFFDIGSVWDTTFDPATYAQCVSGCDKFYDYSDPSLYRASTGVALQWLSPMGPLVFSFAYPLKKQPGDKTEVFSFNIGRTF</sequence>
<dbReference type="NCBIfam" id="NF008287">
    <property type="entry name" value="PRK11067.1"/>
    <property type="match status" value="1"/>
</dbReference>
<keyword evidence="6 8" id="KW-0472">Membrane</keyword>
<dbReference type="InterPro" id="IPR000184">
    <property type="entry name" value="Bac_surfAg_D15"/>
</dbReference>
<evidence type="ECO:0000256" key="4">
    <source>
        <dbReference type="ARBA" id="ARBA00022729"/>
    </source>
</evidence>
<accession>A0ABP8Q4Z0</accession>
<dbReference type="InterPro" id="IPR010827">
    <property type="entry name" value="BamA/TamA_POTRA"/>
</dbReference>
<dbReference type="InterPro" id="IPR023707">
    <property type="entry name" value="OM_assembly_BamA"/>
</dbReference>
<dbReference type="RefSeq" id="WP_345011232.1">
    <property type="nucleotide sequence ID" value="NZ_BAABFC010000009.1"/>
</dbReference>
<comment type="subunit">
    <text evidence="8">Part of the Bam complex.</text>
</comment>
<dbReference type="NCBIfam" id="TIGR03303">
    <property type="entry name" value="OM_YaeT"/>
    <property type="match status" value="1"/>
</dbReference>
<name>A0ABP8Q4Z0_9GAMM</name>
<keyword evidence="3 8" id="KW-0812">Transmembrane</keyword>
<evidence type="ECO:0000313" key="11">
    <source>
        <dbReference type="EMBL" id="GAA4497037.1"/>
    </source>
</evidence>
<dbReference type="Proteomes" id="UP001501321">
    <property type="component" value="Unassembled WGS sequence"/>
</dbReference>
<evidence type="ECO:0000256" key="6">
    <source>
        <dbReference type="ARBA" id="ARBA00023136"/>
    </source>
</evidence>
<gene>
    <name evidence="8 11" type="primary">bamA</name>
    <name evidence="11" type="ORF">GCM10023095_12980</name>
</gene>
<dbReference type="InterPro" id="IPR034746">
    <property type="entry name" value="POTRA"/>
</dbReference>
<evidence type="ECO:0000259" key="10">
    <source>
        <dbReference type="PROSITE" id="PS51779"/>
    </source>
</evidence>
<dbReference type="PROSITE" id="PS51779">
    <property type="entry name" value="POTRA"/>
    <property type="match status" value="5"/>
</dbReference>
<dbReference type="PANTHER" id="PTHR12815:SF23">
    <property type="entry name" value="OUTER MEMBRANE PROTEIN ASSEMBLY FACTOR BAMA"/>
    <property type="match status" value="1"/>
</dbReference>
<organism evidence="11 12">
    <name type="scientific">Pseudaeromonas paramecii</name>
    <dbReference type="NCBI Taxonomy" id="2138166"/>
    <lineage>
        <taxon>Bacteria</taxon>
        <taxon>Pseudomonadati</taxon>
        <taxon>Pseudomonadota</taxon>
        <taxon>Gammaproteobacteria</taxon>
        <taxon>Aeromonadales</taxon>
        <taxon>Aeromonadaceae</taxon>
        <taxon>Pseudaeromonas</taxon>
    </lineage>
</organism>
<evidence type="ECO:0000256" key="5">
    <source>
        <dbReference type="ARBA" id="ARBA00022737"/>
    </source>
</evidence>
<dbReference type="InterPro" id="IPR039910">
    <property type="entry name" value="D15-like"/>
</dbReference>
<dbReference type="Gene3D" id="3.10.20.310">
    <property type="entry name" value="membrane protein fhac"/>
    <property type="match status" value="5"/>
</dbReference>
<evidence type="ECO:0000256" key="8">
    <source>
        <dbReference type="HAMAP-Rule" id="MF_01430"/>
    </source>
</evidence>
<feature type="domain" description="POTRA" evidence="10">
    <location>
        <begin position="29"/>
        <end position="96"/>
    </location>
</feature>
<dbReference type="Gene3D" id="2.40.160.50">
    <property type="entry name" value="membrane protein fhac: a member of the omp85/tpsb transporter family"/>
    <property type="match status" value="1"/>
</dbReference>
<evidence type="ECO:0000256" key="3">
    <source>
        <dbReference type="ARBA" id="ARBA00022692"/>
    </source>
</evidence>
<evidence type="ECO:0000256" key="7">
    <source>
        <dbReference type="ARBA" id="ARBA00023237"/>
    </source>
</evidence>
<evidence type="ECO:0000256" key="1">
    <source>
        <dbReference type="ARBA" id="ARBA00004370"/>
    </source>
</evidence>
<comment type="subcellular location">
    <subcellularLocation>
        <location evidence="8">Cell outer membrane</location>
    </subcellularLocation>
    <subcellularLocation>
        <location evidence="1">Membrane</location>
    </subcellularLocation>
</comment>
<comment type="caution">
    <text evidence="11">The sequence shown here is derived from an EMBL/GenBank/DDBJ whole genome shotgun (WGS) entry which is preliminary data.</text>
</comment>
<comment type="similarity">
    <text evidence="8">Belongs to the BamA family.</text>
</comment>
<keyword evidence="7 8" id="KW-0998">Cell outer membrane</keyword>
<dbReference type="EMBL" id="BAABFC010000009">
    <property type="protein sequence ID" value="GAA4497037.1"/>
    <property type="molecule type" value="Genomic_DNA"/>
</dbReference>
<dbReference type="PANTHER" id="PTHR12815">
    <property type="entry name" value="SORTING AND ASSEMBLY MACHINERY SAMM50 PROTEIN FAMILY MEMBER"/>
    <property type="match status" value="1"/>
</dbReference>